<organism evidence="1 2">
    <name type="scientific">Anaeroselena agilis</name>
    <dbReference type="NCBI Taxonomy" id="3063788"/>
    <lineage>
        <taxon>Bacteria</taxon>
        <taxon>Bacillati</taxon>
        <taxon>Bacillota</taxon>
        <taxon>Negativicutes</taxon>
        <taxon>Acetonemataceae</taxon>
        <taxon>Anaeroselena</taxon>
    </lineage>
</organism>
<evidence type="ECO:0000313" key="1">
    <source>
        <dbReference type="EMBL" id="MDT8903258.1"/>
    </source>
</evidence>
<evidence type="ECO:0000313" key="2">
    <source>
        <dbReference type="Proteomes" id="UP001254848"/>
    </source>
</evidence>
<accession>A0ABU3P423</accession>
<proteinExistence type="predicted"/>
<dbReference type="EMBL" id="JAUOZS010000001">
    <property type="protein sequence ID" value="MDT8903258.1"/>
    <property type="molecule type" value="Genomic_DNA"/>
</dbReference>
<dbReference type="Proteomes" id="UP001254848">
    <property type="component" value="Unassembled WGS sequence"/>
</dbReference>
<sequence>MAEINPAVIINAIELDFTSASTDVKKLELVRGKFKHLQVTRGKERFRNQIPEEKMVCVEVHLSVDMCVALIEKFIVKQETPFEYAVAMALLQGLAAPKPND</sequence>
<protein>
    <submittedName>
        <fullName evidence="1">Uncharacterized protein</fullName>
    </submittedName>
</protein>
<comment type="caution">
    <text evidence="1">The sequence shown here is derived from an EMBL/GenBank/DDBJ whole genome shotgun (WGS) entry which is preliminary data.</text>
</comment>
<keyword evidence="2" id="KW-1185">Reference proteome</keyword>
<reference evidence="1 2" key="1">
    <citation type="submission" date="2023-07" db="EMBL/GenBank/DDBJ databases">
        <title>The novel representative of Negativicutes class, Anaeroselena agilis gen. nov. sp. nov.</title>
        <authorList>
            <person name="Prokofeva M.I."/>
            <person name="Elcheninov A.G."/>
            <person name="Klyukina A."/>
            <person name="Kublanov I.V."/>
            <person name="Frolov E.N."/>
            <person name="Podosokorskaya O.A."/>
        </authorList>
    </citation>
    <scope>NUCLEOTIDE SEQUENCE [LARGE SCALE GENOMIC DNA]</scope>
    <source>
        <strain evidence="1 2">4137-cl</strain>
    </source>
</reference>
<name>A0ABU3P423_9FIRM</name>
<dbReference type="RefSeq" id="WP_413781717.1">
    <property type="nucleotide sequence ID" value="NZ_JAUOZS010000001.1"/>
</dbReference>
<gene>
    <name evidence="1" type="ORF">Q4T40_18640</name>
</gene>